<keyword evidence="1" id="KW-1133">Transmembrane helix</keyword>
<keyword evidence="1" id="KW-0472">Membrane</keyword>
<keyword evidence="3" id="KW-1185">Reference proteome</keyword>
<dbReference type="EMBL" id="CP050253">
    <property type="protein sequence ID" value="QIQ20250.1"/>
    <property type="molecule type" value="Genomic_DNA"/>
</dbReference>
<organism evidence="2 3">
    <name type="scientific">Zophobihabitans entericus</name>
    <dbReference type="NCBI Taxonomy" id="1635327"/>
    <lineage>
        <taxon>Bacteria</taxon>
        <taxon>Pseudomonadati</taxon>
        <taxon>Pseudomonadota</taxon>
        <taxon>Gammaproteobacteria</taxon>
        <taxon>Orbales</taxon>
        <taxon>Orbaceae</taxon>
        <taxon>Zophobihabitans</taxon>
    </lineage>
</organism>
<feature type="transmembrane region" description="Helical" evidence="1">
    <location>
        <begin position="49"/>
        <end position="71"/>
    </location>
</feature>
<dbReference type="RefSeq" id="WP_166913813.1">
    <property type="nucleotide sequence ID" value="NZ_CP050253.1"/>
</dbReference>
<dbReference type="InParanoid" id="A0A6G9I9J6"/>
<evidence type="ECO:0000256" key="1">
    <source>
        <dbReference type="SAM" id="Phobius"/>
    </source>
</evidence>
<feature type="transmembrane region" description="Helical" evidence="1">
    <location>
        <begin position="77"/>
        <end position="96"/>
    </location>
</feature>
<evidence type="ECO:0008006" key="4">
    <source>
        <dbReference type="Google" id="ProtNLM"/>
    </source>
</evidence>
<accession>A0A6G9I9J6</accession>
<proteinExistence type="predicted"/>
<gene>
    <name evidence="2" type="ORF">IPMB12_00270</name>
</gene>
<evidence type="ECO:0000313" key="3">
    <source>
        <dbReference type="Proteomes" id="UP000501168"/>
    </source>
</evidence>
<dbReference type="KEGG" id="orb:IPMB12_00270"/>
<name>A0A6G9I9J6_9GAMM</name>
<protein>
    <recommendedName>
        <fullName evidence="4">DUF3137 domain-containing protein</fullName>
    </recommendedName>
</protein>
<keyword evidence="1" id="KW-0812">Transmembrane</keyword>
<reference evidence="2 3" key="1">
    <citation type="submission" date="2020-03" db="EMBL/GenBank/DDBJ databases">
        <title>Complete genome sequence of Orbus sp. IPMB12 (BCRC 80908).</title>
        <authorList>
            <person name="Lo W.-S."/>
            <person name="Chang T.-H."/>
            <person name="Kuo C.-H."/>
        </authorList>
    </citation>
    <scope>NUCLEOTIDE SEQUENCE [LARGE SCALE GENOMIC DNA]</scope>
    <source>
        <strain evidence="2 3">IPMB12</strain>
    </source>
</reference>
<dbReference type="AlphaFoldDB" id="A0A6G9I9J6"/>
<evidence type="ECO:0000313" key="2">
    <source>
        <dbReference type="EMBL" id="QIQ20250.1"/>
    </source>
</evidence>
<sequence length="342" mass="39816">MGILSILEHNEQIKDFYHQLDRGIDNAKSPEELYRLVERVKSFGKPLKYNNTFIFIGIGGLLFLLMILSLMQGWNDYPLLLIFILIAVILLSIFAFKRSRAMPNSSKKIFLKKVLFDNHLTPETFNGVEMALALQQRFKDFIRGNDKREIKQLYSGLYQGSDHQFKYHYYQYHYVVRRVETSRDSDGKISRETVYDDYYRYGVFLDFPYVSGISLDKPGLFNGGVYKPASNEFNRCYVVNGQSEMVAAKFLKPMIVSALTNAYSQYKELHFEFNAASQLCMSFNDNHLLDYTQQFTLEQPDLFLAELKEPKILTGLQAVLVHIEQLMTYSDNNFDTNREKGL</sequence>
<dbReference type="Proteomes" id="UP000501168">
    <property type="component" value="Chromosome"/>
</dbReference>